<dbReference type="Pfam" id="PF13602">
    <property type="entry name" value="ADH_zinc_N_2"/>
    <property type="match status" value="1"/>
</dbReference>
<feature type="domain" description="Enoyl reductase (ER)" evidence="3">
    <location>
        <begin position="11"/>
        <end position="300"/>
    </location>
</feature>
<dbReference type="InterPro" id="IPR020843">
    <property type="entry name" value="ER"/>
</dbReference>
<dbReference type="SMART" id="SM00829">
    <property type="entry name" value="PKS_ER"/>
    <property type="match status" value="1"/>
</dbReference>
<dbReference type="InterPro" id="IPR013154">
    <property type="entry name" value="ADH-like_N"/>
</dbReference>
<dbReference type="Gene3D" id="3.90.180.10">
    <property type="entry name" value="Medium-chain alcohol dehydrogenases, catalytic domain"/>
    <property type="match status" value="1"/>
</dbReference>
<dbReference type="RefSeq" id="WP_270041429.1">
    <property type="nucleotide sequence ID" value="NZ_JAPDOD010000017.1"/>
</dbReference>
<evidence type="ECO:0000256" key="1">
    <source>
        <dbReference type="ARBA" id="ARBA00022857"/>
    </source>
</evidence>
<accession>A0A9X3MTK7</accession>
<comment type="caution">
    <text evidence="4">The sequence shown here is derived from an EMBL/GenBank/DDBJ whole genome shotgun (WGS) entry which is preliminary data.</text>
</comment>
<dbReference type="CDD" id="cd05289">
    <property type="entry name" value="MDR_like_2"/>
    <property type="match status" value="1"/>
</dbReference>
<dbReference type="Proteomes" id="UP001149140">
    <property type="component" value="Unassembled WGS sequence"/>
</dbReference>
<protein>
    <submittedName>
        <fullName evidence="4">NADP-dependent oxidoreductase</fullName>
    </submittedName>
</protein>
<evidence type="ECO:0000313" key="4">
    <source>
        <dbReference type="EMBL" id="MDA0162192.1"/>
    </source>
</evidence>
<organism evidence="4 5">
    <name type="scientific">Solirubrobacter ginsenosidimutans</name>
    <dbReference type="NCBI Taxonomy" id="490573"/>
    <lineage>
        <taxon>Bacteria</taxon>
        <taxon>Bacillati</taxon>
        <taxon>Actinomycetota</taxon>
        <taxon>Thermoleophilia</taxon>
        <taxon>Solirubrobacterales</taxon>
        <taxon>Solirubrobacteraceae</taxon>
        <taxon>Solirubrobacter</taxon>
    </lineage>
</organism>
<dbReference type="PANTHER" id="PTHR48106">
    <property type="entry name" value="QUINONE OXIDOREDUCTASE PIG3-RELATED"/>
    <property type="match status" value="1"/>
</dbReference>
<reference evidence="4" key="1">
    <citation type="submission" date="2022-10" db="EMBL/GenBank/DDBJ databases">
        <title>The WGS of Solirubrobacter ginsenosidimutans DSM 21036.</title>
        <authorList>
            <person name="Jiang Z."/>
        </authorList>
    </citation>
    <scope>NUCLEOTIDE SEQUENCE</scope>
    <source>
        <strain evidence="4">DSM 21036</strain>
    </source>
</reference>
<dbReference type="PANTHER" id="PTHR48106:SF18">
    <property type="entry name" value="QUINONE OXIDOREDUCTASE PIG3"/>
    <property type="match status" value="1"/>
</dbReference>
<dbReference type="GO" id="GO:0070402">
    <property type="term" value="F:NADPH binding"/>
    <property type="evidence" value="ECO:0007669"/>
    <property type="project" value="TreeGrafter"/>
</dbReference>
<dbReference type="SUPFAM" id="SSF50129">
    <property type="entry name" value="GroES-like"/>
    <property type="match status" value="1"/>
</dbReference>
<dbReference type="Pfam" id="PF08240">
    <property type="entry name" value="ADH_N"/>
    <property type="match status" value="1"/>
</dbReference>
<dbReference type="AlphaFoldDB" id="A0A9X3MTK7"/>
<name>A0A9X3MTK7_9ACTN</name>
<dbReference type="Gene3D" id="3.40.50.720">
    <property type="entry name" value="NAD(P)-binding Rossmann-like Domain"/>
    <property type="match status" value="1"/>
</dbReference>
<evidence type="ECO:0000259" key="3">
    <source>
        <dbReference type="SMART" id="SM00829"/>
    </source>
</evidence>
<evidence type="ECO:0000256" key="2">
    <source>
        <dbReference type="ARBA" id="ARBA00023002"/>
    </source>
</evidence>
<dbReference type="InterPro" id="IPR011032">
    <property type="entry name" value="GroES-like_sf"/>
</dbReference>
<dbReference type="GO" id="GO:0016651">
    <property type="term" value="F:oxidoreductase activity, acting on NAD(P)H"/>
    <property type="evidence" value="ECO:0007669"/>
    <property type="project" value="TreeGrafter"/>
</dbReference>
<evidence type="ECO:0000313" key="5">
    <source>
        <dbReference type="Proteomes" id="UP001149140"/>
    </source>
</evidence>
<dbReference type="SUPFAM" id="SSF51735">
    <property type="entry name" value="NAD(P)-binding Rossmann-fold domains"/>
    <property type="match status" value="1"/>
</dbReference>
<sequence length="302" mass="31450">MARAVGISGPGGPEVLTVIDREVREPGPGEVRIAVKAAAVNPTDIGLRNAGADTPPPWTPGMDAAGTIESVGEGVDRFIAGHEVMAVVTPRRPDGGAQAELLVVEASSVVLIPSGTTFQQAATLPMNGLTAMAGLDLIGLPPGATLGVTGGAGLLASYVIALAHERAWRVLADAKPEDEALVRGFGADVVVPRGEPFPEEVDAVFDTAMLHAATFDAIRDGGTLVVVRGWQPEEPPPRGIEIQPVRVSTALHRTDWLMELRQLASEGRLALRVAGEYPPEQAAEAQRVTDAGGIRGRALIVF</sequence>
<dbReference type="EMBL" id="JAPDOD010000017">
    <property type="protein sequence ID" value="MDA0162192.1"/>
    <property type="molecule type" value="Genomic_DNA"/>
</dbReference>
<gene>
    <name evidence="4" type="ORF">OM076_18110</name>
</gene>
<proteinExistence type="predicted"/>
<dbReference type="InterPro" id="IPR036291">
    <property type="entry name" value="NAD(P)-bd_dom_sf"/>
</dbReference>
<keyword evidence="1" id="KW-0521">NADP</keyword>
<keyword evidence="2" id="KW-0560">Oxidoreductase</keyword>
<keyword evidence="5" id="KW-1185">Reference proteome</keyword>